<dbReference type="Gene3D" id="3.20.10.10">
    <property type="entry name" value="D-amino Acid Aminotransferase, subunit A, domain 2"/>
    <property type="match status" value="1"/>
</dbReference>
<dbReference type="InterPro" id="IPR001544">
    <property type="entry name" value="Aminotrans_IV"/>
</dbReference>
<comment type="cofactor">
    <cofactor evidence="1">
        <name>pyridoxal 5'-phosphate</name>
        <dbReference type="ChEBI" id="CHEBI:597326"/>
    </cofactor>
</comment>
<evidence type="ECO:0000256" key="8">
    <source>
        <dbReference type="ARBA" id="ARBA00029440"/>
    </source>
</evidence>
<protein>
    <submittedName>
        <fullName evidence="9">Branched-chain-amino-acid aminotransferase</fullName>
        <ecNumber evidence="9">2.6.1.42</ecNumber>
    </submittedName>
</protein>
<dbReference type="SUPFAM" id="SSF56752">
    <property type="entry name" value="D-aminoacid aminotransferase-like PLP-dependent enzymes"/>
    <property type="match status" value="1"/>
</dbReference>
<dbReference type="EMBL" id="SNRY01000990">
    <property type="protein sequence ID" value="KAA6334507.1"/>
    <property type="molecule type" value="Genomic_DNA"/>
</dbReference>
<evidence type="ECO:0000313" key="9">
    <source>
        <dbReference type="EMBL" id="KAA6334507.1"/>
    </source>
</evidence>
<keyword evidence="4" id="KW-0028">Amino-acid biosynthesis</keyword>
<dbReference type="InterPro" id="IPR033939">
    <property type="entry name" value="BCAT_family"/>
</dbReference>
<keyword evidence="3 9" id="KW-0032">Aminotransferase</keyword>
<dbReference type="GO" id="GO:0009082">
    <property type="term" value="P:branched-chain amino acid biosynthetic process"/>
    <property type="evidence" value="ECO:0007669"/>
    <property type="project" value="UniProtKB-KW"/>
</dbReference>
<evidence type="ECO:0000256" key="2">
    <source>
        <dbReference type="ARBA" id="ARBA00009320"/>
    </source>
</evidence>
<dbReference type="Pfam" id="PF01063">
    <property type="entry name" value="Aminotran_4"/>
    <property type="match status" value="1"/>
</dbReference>
<dbReference type="InterPro" id="IPR043132">
    <property type="entry name" value="BCAT-like_C"/>
</dbReference>
<comment type="pathway">
    <text evidence="8">Amino-acid biosynthesis.</text>
</comment>
<keyword evidence="7" id="KW-0100">Branched-chain amino acid biosynthesis</keyword>
<evidence type="ECO:0000256" key="1">
    <source>
        <dbReference type="ARBA" id="ARBA00001933"/>
    </source>
</evidence>
<dbReference type="FunFam" id="3.30.470.10:FF:000004">
    <property type="entry name" value="Branched-chain-amino-acid aminotransferase"/>
    <property type="match status" value="1"/>
</dbReference>
<gene>
    <name evidence="9" type="ORF">EZS27_017178</name>
</gene>
<dbReference type="CDD" id="cd01557">
    <property type="entry name" value="BCAT_beta_family"/>
    <property type="match status" value="1"/>
</dbReference>
<keyword evidence="6" id="KW-0663">Pyridoxal phosphate</keyword>
<dbReference type="NCBIfam" id="NF009897">
    <property type="entry name" value="PRK13357.1"/>
    <property type="match status" value="1"/>
</dbReference>
<keyword evidence="5 9" id="KW-0808">Transferase</keyword>
<dbReference type="InterPro" id="IPR005786">
    <property type="entry name" value="B_amino_transII"/>
</dbReference>
<evidence type="ECO:0000256" key="6">
    <source>
        <dbReference type="ARBA" id="ARBA00022898"/>
    </source>
</evidence>
<dbReference type="GO" id="GO:0008652">
    <property type="term" value="P:amino acid biosynthetic process"/>
    <property type="evidence" value="ECO:0007669"/>
    <property type="project" value="UniProtKB-KW"/>
</dbReference>
<dbReference type="PIRSF" id="PIRSF006468">
    <property type="entry name" value="BCAT1"/>
    <property type="match status" value="1"/>
</dbReference>
<dbReference type="GO" id="GO:0004084">
    <property type="term" value="F:branched-chain-amino-acid transaminase activity"/>
    <property type="evidence" value="ECO:0007669"/>
    <property type="project" value="UniProtKB-EC"/>
</dbReference>
<dbReference type="FunFam" id="3.20.10.10:FF:000006">
    <property type="entry name" value="Branched-chain amino acid aminotransferase"/>
    <property type="match status" value="1"/>
</dbReference>
<dbReference type="PANTHER" id="PTHR42825:SF2">
    <property type="entry name" value="BRANCHED-CHAIN-AMINO-ACID AMINOTRANSFERASE 3, CHLOROPLASTIC-RELATED"/>
    <property type="match status" value="1"/>
</dbReference>
<accession>A0A5J4RKS7</accession>
<dbReference type="Gene3D" id="3.30.470.10">
    <property type="match status" value="1"/>
</dbReference>
<dbReference type="AlphaFoldDB" id="A0A5J4RKS7"/>
<evidence type="ECO:0000256" key="3">
    <source>
        <dbReference type="ARBA" id="ARBA00022576"/>
    </source>
</evidence>
<dbReference type="InterPro" id="IPR036038">
    <property type="entry name" value="Aminotransferase-like"/>
</dbReference>
<organism evidence="9">
    <name type="scientific">termite gut metagenome</name>
    <dbReference type="NCBI Taxonomy" id="433724"/>
    <lineage>
        <taxon>unclassified sequences</taxon>
        <taxon>metagenomes</taxon>
        <taxon>organismal metagenomes</taxon>
    </lineage>
</organism>
<sequence length="339" mass="37745">MKEIDWSSLSFGYLPTDYNVRINYCNEKWGELEISNSEYINIHIAATCLHYGQETFEGLKAFRGKDGKIRIFRMEENAKRMQSSCEGIMMTQLPVERFTEAVLKVVQLNKHFVPPYESGASLYIRPLLIGTSAQVGVNPSKEYLFLIFVSPVGPYFKSGFKPTPYVIMRQYDRVAPLGTGRFKIGGNYASSLLAGDKAHSLGYSAVIYLDAKEKKYIDESGPANFFAIRGNSYITPKSDSILPSVTNKSLMTLAEDLGMTVECRSIEVDELATFEEAGACGTAAVISPMERIDDPDTGKSYVFGKKGEAGPVSVKLYNKLRAIQYGDESDTHNWVTIVE</sequence>
<dbReference type="NCBIfam" id="TIGR01123">
    <property type="entry name" value="ilvE_II"/>
    <property type="match status" value="1"/>
</dbReference>
<comment type="similarity">
    <text evidence="2">Belongs to the class-IV pyridoxal-phosphate-dependent aminotransferase family.</text>
</comment>
<dbReference type="EC" id="2.6.1.42" evidence="9"/>
<evidence type="ECO:0000256" key="7">
    <source>
        <dbReference type="ARBA" id="ARBA00023304"/>
    </source>
</evidence>
<evidence type="ECO:0000256" key="5">
    <source>
        <dbReference type="ARBA" id="ARBA00022679"/>
    </source>
</evidence>
<dbReference type="InterPro" id="IPR043131">
    <property type="entry name" value="BCAT-like_N"/>
</dbReference>
<reference evidence="9" key="1">
    <citation type="submission" date="2019-03" db="EMBL/GenBank/DDBJ databases">
        <title>Single cell metagenomics reveals metabolic interactions within the superorganism composed of flagellate Streblomastix strix and complex community of Bacteroidetes bacteria on its surface.</title>
        <authorList>
            <person name="Treitli S.C."/>
            <person name="Kolisko M."/>
            <person name="Husnik F."/>
            <person name="Keeling P."/>
            <person name="Hampl V."/>
        </authorList>
    </citation>
    <scope>NUCLEOTIDE SEQUENCE</scope>
    <source>
        <strain evidence="9">STM</strain>
    </source>
</reference>
<name>A0A5J4RKS7_9ZZZZ</name>
<proteinExistence type="inferred from homology"/>
<comment type="caution">
    <text evidence="9">The sequence shown here is derived from an EMBL/GenBank/DDBJ whole genome shotgun (WGS) entry which is preliminary data.</text>
</comment>
<dbReference type="PANTHER" id="PTHR42825">
    <property type="entry name" value="AMINO ACID AMINOTRANSFERASE"/>
    <property type="match status" value="1"/>
</dbReference>
<evidence type="ECO:0000256" key="4">
    <source>
        <dbReference type="ARBA" id="ARBA00022605"/>
    </source>
</evidence>